<comment type="caution">
    <text evidence="1">The sequence shown here is derived from an EMBL/GenBank/DDBJ whole genome shotgun (WGS) entry which is preliminary data.</text>
</comment>
<dbReference type="EMBL" id="JAGTPW010000052">
    <property type="protein sequence ID" value="MBR8645813.1"/>
    <property type="molecule type" value="Genomic_DNA"/>
</dbReference>
<dbReference type="Pfam" id="PF08807">
    <property type="entry name" value="DUF1798"/>
    <property type="match status" value="1"/>
</dbReference>
<dbReference type="Proteomes" id="UP000680045">
    <property type="component" value="Unassembled WGS sequence"/>
</dbReference>
<dbReference type="AlphaFoldDB" id="A0A941J3E4"/>
<dbReference type="SUPFAM" id="SSF140415">
    <property type="entry name" value="YppE-like"/>
    <property type="match status" value="1"/>
</dbReference>
<organism evidence="1 2">
    <name type="scientific">Peribacillus frigoritolerans</name>
    <dbReference type="NCBI Taxonomy" id="450367"/>
    <lineage>
        <taxon>Bacteria</taxon>
        <taxon>Bacillati</taxon>
        <taxon>Bacillota</taxon>
        <taxon>Bacilli</taxon>
        <taxon>Bacillales</taxon>
        <taxon>Bacillaceae</taxon>
        <taxon>Peribacillus</taxon>
    </lineage>
</organism>
<name>A0A941J3E4_9BACI</name>
<protein>
    <submittedName>
        <fullName evidence="1">DUF1798 family protein</fullName>
    </submittedName>
</protein>
<sequence>MRVYAWGKEKDFFSEVKPFADQVRTVCIEWETGMKKWMKETEFRHLFPEQIEQTAHNLSDVAVQAFFPKTSYKRFKSHVQSIEFILNNVKMEINRILS</sequence>
<evidence type="ECO:0000313" key="1">
    <source>
        <dbReference type="EMBL" id="MBR8645813.1"/>
    </source>
</evidence>
<dbReference type="Gene3D" id="1.20.120.440">
    <property type="entry name" value="YppE-like"/>
    <property type="match status" value="1"/>
</dbReference>
<reference evidence="1" key="1">
    <citation type="submission" date="2021-04" db="EMBL/GenBank/DDBJ databases">
        <title>Whole genome sequencing of Enterococci isolates from hospitalized patients.</title>
        <authorList>
            <person name="Ogoti B.M."/>
            <person name="Onyambu F.G."/>
        </authorList>
    </citation>
    <scope>NUCLEOTIDE SEQUENCE</scope>
    <source>
        <strain evidence="1">242</strain>
    </source>
</reference>
<accession>A0A941J3E4</accession>
<dbReference type="InterPro" id="IPR014913">
    <property type="entry name" value="YppE-like"/>
</dbReference>
<dbReference type="InterPro" id="IPR023351">
    <property type="entry name" value="YppE-like_sf"/>
</dbReference>
<evidence type="ECO:0000313" key="2">
    <source>
        <dbReference type="Proteomes" id="UP000680045"/>
    </source>
</evidence>
<proteinExistence type="predicted"/>
<gene>
    <name evidence="1" type="ORF">KEH51_22950</name>
</gene>